<gene>
    <name evidence="2" type="ORF">JIN81_11575</name>
</gene>
<name>A0A934RFN0_9BACT</name>
<keyword evidence="1" id="KW-1133">Transmembrane helix</keyword>
<organism evidence="2 3">
    <name type="scientific">Haloferula rosea</name>
    <dbReference type="NCBI Taxonomy" id="490093"/>
    <lineage>
        <taxon>Bacteria</taxon>
        <taxon>Pseudomonadati</taxon>
        <taxon>Verrucomicrobiota</taxon>
        <taxon>Verrucomicrobiia</taxon>
        <taxon>Verrucomicrobiales</taxon>
        <taxon>Verrucomicrobiaceae</taxon>
        <taxon>Haloferula</taxon>
    </lineage>
</organism>
<dbReference type="Proteomes" id="UP000658278">
    <property type="component" value="Unassembled WGS sequence"/>
</dbReference>
<sequence>MKTKENFRKRSRGYVSYLMVLSLGVVMIMMMVASYNASVTSQDVSKVTTLRIDYADKEEEILRSIVNLVPNRAIMAMRSGSNDSAATRQAVRWKSLFSEALDQANARTSVDSDLKSQFGLDNTFQATAGDSAYGNILTTFDPIEPDPHSWDVSPGTGRIMGPGFPAPLDSANSTMLVRDRLYPIISREKVYRDRAQAHLGLPVDEHPEFNLIPYPNIRFGYAEPGQPFVAKRNWWAFSLDLAEDDDSRTGVDNMERDFVVSVFEIPSQLAISAEAFAVLGKHADGSAWENAVVEGGVFATRARIEEGMTLSRISGRRGIEIDDSAAVGNMQAGSSPFAPGVRERFEVDHETFMPVSLASEAGRAAFFPINRGASFFDRHAHNPETDVLSSTTWDEYSVGAKQCAMRLDITDTVDEYNPMPTALRFEYLKGGSLQVLDIRLDENPSDAALPAGYIRCAVEGETVNFPYPVDVAYGRNGSFYYESAASGDVQFTNARFGDPLVGSLKYGYYRPSYPFKVALLQDEKWCVEVYPERMEGFLETVGADDLSVNHSLVVNVAYPGHAYLEQPSIPCTELDYGVVLKECADLSKFDKGFSLVTNLRLYIADDFNTIAVPPPLDSGIPSPYYPPSSLFAPEKRYGAEIDPFKLSISGQVGNLAGDSGGGGDSAVHLLDLKTGSDVDVAHSNIAVNLTQIRHPSALPPVTMMNWLVMVEERRAELYVTQDP</sequence>
<evidence type="ECO:0000313" key="3">
    <source>
        <dbReference type="Proteomes" id="UP000658278"/>
    </source>
</evidence>
<evidence type="ECO:0000256" key="1">
    <source>
        <dbReference type="SAM" id="Phobius"/>
    </source>
</evidence>
<dbReference type="EMBL" id="JAENII010000008">
    <property type="protein sequence ID" value="MBK1827661.1"/>
    <property type="molecule type" value="Genomic_DNA"/>
</dbReference>
<feature type="transmembrane region" description="Helical" evidence="1">
    <location>
        <begin position="12"/>
        <end position="35"/>
    </location>
</feature>
<comment type="caution">
    <text evidence="2">The sequence shown here is derived from an EMBL/GenBank/DDBJ whole genome shotgun (WGS) entry which is preliminary data.</text>
</comment>
<reference evidence="2" key="1">
    <citation type="submission" date="2021-01" db="EMBL/GenBank/DDBJ databases">
        <title>Modified the classification status of verrucomicrobia.</title>
        <authorList>
            <person name="Feng X."/>
        </authorList>
    </citation>
    <scope>NUCLEOTIDE SEQUENCE</scope>
    <source>
        <strain evidence="2">KCTC 22201</strain>
    </source>
</reference>
<accession>A0A934RFN0</accession>
<dbReference type="AlphaFoldDB" id="A0A934RFN0"/>
<keyword evidence="1" id="KW-0472">Membrane</keyword>
<protein>
    <submittedName>
        <fullName evidence="2">Uncharacterized protein</fullName>
    </submittedName>
</protein>
<dbReference type="RefSeq" id="WP_200279444.1">
    <property type="nucleotide sequence ID" value="NZ_JAENII010000008.1"/>
</dbReference>
<proteinExistence type="predicted"/>
<keyword evidence="1" id="KW-0812">Transmembrane</keyword>
<evidence type="ECO:0000313" key="2">
    <source>
        <dbReference type="EMBL" id="MBK1827661.1"/>
    </source>
</evidence>
<keyword evidence="3" id="KW-1185">Reference proteome</keyword>